<name>A0A6J7X4K5_9CAUD</name>
<gene>
    <name evidence="1" type="ORF">UFOVP383_2</name>
</gene>
<accession>A0A6J7X4K5</accession>
<sequence>MAVFPSYIPARRNFTPGVFPQKTFRTLGGVAAKRTFGNVAYGAKLELEFTNITDDKTQAIIAHYQYQTQRNQRFQLPDTIVAGMAGSTPILVPLARPAGSLADSVKAVSTLRWEYEGPPAIESIFPGISVVSLTLIGEIRDPKTDDV</sequence>
<proteinExistence type="predicted"/>
<dbReference type="EMBL" id="LR798321">
    <property type="protein sequence ID" value="CAB5223194.1"/>
    <property type="molecule type" value="Genomic_DNA"/>
</dbReference>
<reference evidence="1" key="1">
    <citation type="submission" date="2020-05" db="EMBL/GenBank/DDBJ databases">
        <authorList>
            <person name="Chiriac C."/>
            <person name="Salcher M."/>
            <person name="Ghai R."/>
            <person name="Kavagutti S V."/>
        </authorList>
    </citation>
    <scope>NUCLEOTIDE SEQUENCE</scope>
</reference>
<evidence type="ECO:0000313" key="1">
    <source>
        <dbReference type="EMBL" id="CAB5223194.1"/>
    </source>
</evidence>
<protein>
    <submittedName>
        <fullName evidence="1">Uncharacterized protein</fullName>
    </submittedName>
</protein>
<organism evidence="1">
    <name type="scientific">uncultured Caudovirales phage</name>
    <dbReference type="NCBI Taxonomy" id="2100421"/>
    <lineage>
        <taxon>Viruses</taxon>
        <taxon>Duplodnaviria</taxon>
        <taxon>Heunggongvirae</taxon>
        <taxon>Uroviricota</taxon>
        <taxon>Caudoviricetes</taxon>
        <taxon>Peduoviridae</taxon>
        <taxon>Maltschvirus</taxon>
        <taxon>Maltschvirus maltsch</taxon>
    </lineage>
</organism>